<gene>
    <name evidence="3" type="primary">LOC104768216</name>
</gene>
<name>A0ABM0XSM6_CAMSA</name>
<dbReference type="Pfam" id="PF13456">
    <property type="entry name" value="RVT_3"/>
    <property type="match status" value="1"/>
</dbReference>
<accession>A0ABM0XSM6</accession>
<dbReference type="InterPro" id="IPR012337">
    <property type="entry name" value="RNaseH-like_sf"/>
</dbReference>
<organism evidence="2 3">
    <name type="scientific">Camelina sativa</name>
    <name type="common">False flax</name>
    <name type="synonym">Myagrum sativum</name>
    <dbReference type="NCBI Taxonomy" id="90675"/>
    <lineage>
        <taxon>Eukaryota</taxon>
        <taxon>Viridiplantae</taxon>
        <taxon>Streptophyta</taxon>
        <taxon>Embryophyta</taxon>
        <taxon>Tracheophyta</taxon>
        <taxon>Spermatophyta</taxon>
        <taxon>Magnoliopsida</taxon>
        <taxon>eudicotyledons</taxon>
        <taxon>Gunneridae</taxon>
        <taxon>Pentapetalae</taxon>
        <taxon>rosids</taxon>
        <taxon>malvids</taxon>
        <taxon>Brassicales</taxon>
        <taxon>Brassicaceae</taxon>
        <taxon>Camelineae</taxon>
        <taxon>Camelina</taxon>
    </lineage>
</organism>
<protein>
    <submittedName>
        <fullName evidence="3">Uncharacterized protein LOC104768216</fullName>
    </submittedName>
</protein>
<feature type="domain" description="RNase H type-1" evidence="1">
    <location>
        <begin position="199"/>
        <end position="319"/>
    </location>
</feature>
<dbReference type="RefSeq" id="XP_010490442.1">
    <property type="nucleotide sequence ID" value="XM_010492140.1"/>
</dbReference>
<dbReference type="SUPFAM" id="SSF53098">
    <property type="entry name" value="Ribonuclease H-like"/>
    <property type="match status" value="1"/>
</dbReference>
<proteinExistence type="predicted"/>
<dbReference type="CDD" id="cd06222">
    <property type="entry name" value="RNase_H_like"/>
    <property type="match status" value="1"/>
</dbReference>
<dbReference type="Gene3D" id="3.30.420.10">
    <property type="entry name" value="Ribonuclease H-like superfamily/Ribonuclease H"/>
    <property type="match status" value="1"/>
</dbReference>
<sequence>MDMLKEHFAPENVDLIGAIPLGSCRPQDSLGWHFTKSGKYTVKSGYDTERFAASRLSTVSRSGPEITPLLAGDWGAHCPPKIKHFMWQVPVGPDSFPTESVYANVDHFLGSTNPVSQITVFPWLMWYIWKAQNARVFEDVMDNPLDVVQLEEGEANAWLQAQVEVEDEDSPNLSLVPNSRQRGSTSSLPNLFTGYRCFVDVSWKATDALAGAGWVCSSFQDSRSNMGATNFRRSLSPLHAEVEAFIWAMRCMIGHDYRDVAFYTDCSDLVKMVSSPHDWPAFTPYLDDIKIDQAEFSSFSLSHVPRNANVSADYLASQARLSPQHVLFVNNLPPNWLF</sequence>
<evidence type="ECO:0000313" key="2">
    <source>
        <dbReference type="Proteomes" id="UP000694864"/>
    </source>
</evidence>
<evidence type="ECO:0000259" key="1">
    <source>
        <dbReference type="Pfam" id="PF13456"/>
    </source>
</evidence>
<dbReference type="GeneID" id="104768216"/>
<dbReference type="PANTHER" id="PTHR34146:SF3">
    <property type="entry name" value="POLYNUCLEOTIDYL TRANSFERASE, RIBONUCLEASE H-LIKE SUPERFAMILY PROTEIN"/>
    <property type="match status" value="1"/>
</dbReference>
<dbReference type="InterPro" id="IPR036397">
    <property type="entry name" value="RNaseH_sf"/>
</dbReference>
<reference evidence="2" key="1">
    <citation type="journal article" date="2014" name="Nat. Commun.">
        <title>The emerging biofuel crop Camelina sativa retains a highly undifferentiated hexaploid genome structure.</title>
        <authorList>
            <person name="Kagale S."/>
            <person name="Koh C."/>
            <person name="Nixon J."/>
            <person name="Bollina V."/>
            <person name="Clarke W.E."/>
            <person name="Tuteja R."/>
            <person name="Spillane C."/>
            <person name="Robinson S.J."/>
            <person name="Links M.G."/>
            <person name="Clarke C."/>
            <person name="Higgins E.E."/>
            <person name="Huebert T."/>
            <person name="Sharpe A.G."/>
            <person name="Parkin I.A."/>
        </authorList>
    </citation>
    <scope>NUCLEOTIDE SEQUENCE [LARGE SCALE GENOMIC DNA]</scope>
    <source>
        <strain evidence="2">cv. DH55</strain>
    </source>
</reference>
<reference evidence="3" key="2">
    <citation type="submission" date="2025-08" db="UniProtKB">
        <authorList>
            <consortium name="RefSeq"/>
        </authorList>
    </citation>
    <scope>IDENTIFICATION</scope>
    <source>
        <tissue evidence="3">Leaf</tissue>
    </source>
</reference>
<evidence type="ECO:0000313" key="3">
    <source>
        <dbReference type="RefSeq" id="XP_010490442.1"/>
    </source>
</evidence>
<dbReference type="PANTHER" id="PTHR34146">
    <property type="entry name" value="POLYNUCLEOTIDYL TRANSFERASE, RIBONUCLEASE H-LIKE SUPERFAMILY PROTEIN-RELATED"/>
    <property type="match status" value="1"/>
</dbReference>
<dbReference type="InterPro" id="IPR044730">
    <property type="entry name" value="RNase_H-like_dom_plant"/>
</dbReference>
<dbReference type="Proteomes" id="UP000694864">
    <property type="component" value="Chromosome 19"/>
</dbReference>
<dbReference type="InterPro" id="IPR002156">
    <property type="entry name" value="RNaseH_domain"/>
</dbReference>
<keyword evidence="2" id="KW-1185">Reference proteome</keyword>